<dbReference type="GO" id="GO:0004824">
    <property type="term" value="F:lysine-tRNA ligase activity"/>
    <property type="evidence" value="ECO:0007669"/>
    <property type="project" value="InterPro"/>
</dbReference>
<evidence type="ECO:0000256" key="2">
    <source>
        <dbReference type="ARBA" id="ARBA00022741"/>
    </source>
</evidence>
<dbReference type="InterPro" id="IPR006195">
    <property type="entry name" value="aa-tRNA-synth_II"/>
</dbReference>
<dbReference type="AlphaFoldDB" id="A0A7C2TJS5"/>
<dbReference type="PANTHER" id="PTHR42918">
    <property type="entry name" value="LYSYL-TRNA SYNTHETASE"/>
    <property type="match status" value="1"/>
</dbReference>
<dbReference type="SUPFAM" id="SSF55681">
    <property type="entry name" value="Class II aaRS and biotin synthetases"/>
    <property type="match status" value="1"/>
</dbReference>
<dbReference type="GO" id="GO:0000049">
    <property type="term" value="F:tRNA binding"/>
    <property type="evidence" value="ECO:0007669"/>
    <property type="project" value="TreeGrafter"/>
</dbReference>
<evidence type="ECO:0000256" key="3">
    <source>
        <dbReference type="ARBA" id="ARBA00022840"/>
    </source>
</evidence>
<dbReference type="GO" id="GO:0005524">
    <property type="term" value="F:ATP binding"/>
    <property type="evidence" value="ECO:0007669"/>
    <property type="project" value="UniProtKB-KW"/>
</dbReference>
<dbReference type="InterPro" id="IPR004364">
    <property type="entry name" value="Aa-tRNA-synt_II"/>
</dbReference>
<dbReference type="GO" id="GO:0005829">
    <property type="term" value="C:cytosol"/>
    <property type="evidence" value="ECO:0007669"/>
    <property type="project" value="TreeGrafter"/>
</dbReference>
<dbReference type="NCBIfam" id="TIGR00462">
    <property type="entry name" value="genX"/>
    <property type="match status" value="1"/>
</dbReference>
<gene>
    <name evidence="5" type="primary">genX</name>
    <name evidence="5" type="ORF">ENN98_05030</name>
</gene>
<dbReference type="InterPro" id="IPR018149">
    <property type="entry name" value="Lys-tRNA-synth_II_C"/>
</dbReference>
<sequence length="300" mass="33801">MLHLWGRAGMIRAVRRFFDQRGYLEVETPIRIPAPAPEPHLIPQAAGSWFLQTSPELCMKRLLARGVPQLYQICKCFRRKERGSRHLPEFTMLEWYRAGADYRDLMSDCEELLGAVAGELSAGRVSSVAARALARLDLTPPWERISVAEAFRRHAGMAVEEALARDLFEELLVEKIEPHLGRSRPTFLHDYPAELGALARLSPDNPAISERFELYIAGLELANGFSELIDPVEQRRRFTVDRRKIRAAGRRPPPMPEKFLAELALMPPAAGIALGLDRLAMIMLGADRIDSVLAFTPEQL</sequence>
<dbReference type="Gene3D" id="3.30.930.10">
    <property type="entry name" value="Bira Bifunctional Protein, Domain 2"/>
    <property type="match status" value="1"/>
</dbReference>
<reference evidence="5" key="1">
    <citation type="journal article" date="2020" name="mSystems">
        <title>Genome- and Community-Level Interaction Insights into Carbon Utilization and Element Cycling Functions of Hydrothermarchaeota in Hydrothermal Sediment.</title>
        <authorList>
            <person name="Zhou Z."/>
            <person name="Liu Y."/>
            <person name="Xu W."/>
            <person name="Pan J."/>
            <person name="Luo Z.H."/>
            <person name="Li M."/>
        </authorList>
    </citation>
    <scope>NUCLEOTIDE SEQUENCE [LARGE SCALE GENOMIC DNA]</scope>
    <source>
        <strain evidence="5">SpSt-1224</strain>
    </source>
</reference>
<name>A0A7C2TJS5_9BACT</name>
<organism evidence="5">
    <name type="scientific">Desulfurivibrio alkaliphilus</name>
    <dbReference type="NCBI Taxonomy" id="427923"/>
    <lineage>
        <taxon>Bacteria</taxon>
        <taxon>Pseudomonadati</taxon>
        <taxon>Thermodesulfobacteriota</taxon>
        <taxon>Desulfobulbia</taxon>
        <taxon>Desulfobulbales</taxon>
        <taxon>Desulfobulbaceae</taxon>
        <taxon>Desulfurivibrio</taxon>
    </lineage>
</organism>
<dbReference type="InterPro" id="IPR004525">
    <property type="entry name" value="EpmA"/>
</dbReference>
<evidence type="ECO:0000259" key="4">
    <source>
        <dbReference type="PROSITE" id="PS50862"/>
    </source>
</evidence>
<dbReference type="Pfam" id="PF00152">
    <property type="entry name" value="tRNA-synt_2"/>
    <property type="match status" value="1"/>
</dbReference>
<dbReference type="Proteomes" id="UP000885986">
    <property type="component" value="Unassembled WGS sequence"/>
</dbReference>
<dbReference type="EMBL" id="DSDS01000114">
    <property type="protein sequence ID" value="HET98045.1"/>
    <property type="molecule type" value="Genomic_DNA"/>
</dbReference>
<evidence type="ECO:0000256" key="1">
    <source>
        <dbReference type="ARBA" id="ARBA00022598"/>
    </source>
</evidence>
<evidence type="ECO:0000313" key="5">
    <source>
        <dbReference type="EMBL" id="HET98045.1"/>
    </source>
</evidence>
<dbReference type="GO" id="GO:0006430">
    <property type="term" value="P:lysyl-tRNA aminoacylation"/>
    <property type="evidence" value="ECO:0007669"/>
    <property type="project" value="InterPro"/>
</dbReference>
<keyword evidence="3" id="KW-0067">ATP-binding</keyword>
<dbReference type="PROSITE" id="PS50862">
    <property type="entry name" value="AA_TRNA_LIGASE_II"/>
    <property type="match status" value="1"/>
</dbReference>
<dbReference type="InterPro" id="IPR045864">
    <property type="entry name" value="aa-tRNA-synth_II/BPL/LPL"/>
</dbReference>
<protein>
    <submittedName>
        <fullName evidence="5">EF-P lysine aminoacylase GenX</fullName>
    </submittedName>
</protein>
<keyword evidence="2" id="KW-0547">Nucleotide-binding</keyword>
<keyword evidence="1" id="KW-0436">Ligase</keyword>
<comment type="caution">
    <text evidence="5">The sequence shown here is derived from an EMBL/GenBank/DDBJ whole genome shotgun (WGS) entry which is preliminary data.</text>
</comment>
<proteinExistence type="predicted"/>
<dbReference type="PRINTS" id="PR00982">
    <property type="entry name" value="TRNASYNTHLYS"/>
</dbReference>
<accession>A0A7C2TJS5</accession>
<feature type="domain" description="Aminoacyl-transfer RNA synthetases class-II family profile" evidence="4">
    <location>
        <begin position="10"/>
        <end position="297"/>
    </location>
</feature>
<dbReference type="PANTHER" id="PTHR42918:SF6">
    <property type="entry name" value="ELONGATION FACTOR P--(R)-BETA-LYSINE LIGASE"/>
    <property type="match status" value="1"/>
</dbReference>